<protein>
    <submittedName>
        <fullName evidence="1">Uncharacterized protein</fullName>
    </submittedName>
</protein>
<accession>A0A484H5T5</accession>
<evidence type="ECO:0000313" key="2">
    <source>
        <dbReference type="Proteomes" id="UP000295264"/>
    </source>
</evidence>
<comment type="caution">
    <text evidence="1">The sequence shown here is derived from an EMBL/GenBank/DDBJ whole genome shotgun (WGS) entry which is preliminary data.</text>
</comment>
<evidence type="ECO:0000313" key="1">
    <source>
        <dbReference type="EMBL" id="TEA42566.1"/>
    </source>
</evidence>
<dbReference type="EMBL" id="QWLN02000017">
    <property type="protein sequence ID" value="TEA42566.1"/>
    <property type="molecule type" value="Genomic_DNA"/>
</dbReference>
<dbReference type="AlphaFoldDB" id="A0A484H5T5"/>
<organism evidence="1 2">
    <name type="scientific">Sousa chinensis</name>
    <name type="common">Indo-pacific humpbacked dolphin</name>
    <name type="synonym">Steno chinensis</name>
    <dbReference type="NCBI Taxonomy" id="103600"/>
    <lineage>
        <taxon>Eukaryota</taxon>
        <taxon>Metazoa</taxon>
        <taxon>Chordata</taxon>
        <taxon>Craniata</taxon>
        <taxon>Vertebrata</taxon>
        <taxon>Euteleostomi</taxon>
        <taxon>Mammalia</taxon>
        <taxon>Eutheria</taxon>
        <taxon>Laurasiatheria</taxon>
        <taxon>Artiodactyla</taxon>
        <taxon>Whippomorpha</taxon>
        <taxon>Cetacea</taxon>
        <taxon>Odontoceti</taxon>
        <taxon>Delphinidae</taxon>
        <taxon>Sousa</taxon>
    </lineage>
</organism>
<keyword evidence="2" id="KW-1185">Reference proteome</keyword>
<feature type="non-terminal residue" evidence="1">
    <location>
        <position position="40"/>
    </location>
</feature>
<sequence>SLVVQWVGFRTPKARGPGSILGRGTRSRMPQLRVRMPQLR</sequence>
<dbReference type="Proteomes" id="UP000295264">
    <property type="component" value="Unassembled WGS sequence"/>
</dbReference>
<proteinExistence type="predicted"/>
<feature type="non-terminal residue" evidence="1">
    <location>
        <position position="1"/>
    </location>
</feature>
<reference evidence="1 2" key="1">
    <citation type="journal article" date="2018" name="Genomics">
        <title>Molecular footprints of inshore aquatic adaptation in Indo-Pacific humpback dolphin (Sousa chinensis).</title>
        <authorList>
            <person name="Ming Y."/>
            <person name="Jian J."/>
            <person name="Yu F."/>
            <person name="Yu X."/>
            <person name="Wang J."/>
            <person name="Liu W."/>
        </authorList>
    </citation>
    <scope>NUCLEOTIDE SEQUENCE [LARGE SCALE GENOMIC DNA]</scope>
    <source>
        <strain evidence="1">MY-2018</strain>
        <tissue evidence="1">Skin</tissue>
    </source>
</reference>
<gene>
    <name evidence="1" type="ORF">DBR06_SOUSAS1610053</name>
</gene>
<name>A0A484H5T5_SOUCH</name>